<sequence>MYVCICNGITDKQIKNAVAEGATSLQLLRDELGVGSQCGSCTEQALSFLDDTSAQTNLGKSLFYAAASPA</sequence>
<evidence type="ECO:0000256" key="7">
    <source>
        <dbReference type="ARBA" id="ARBA00034078"/>
    </source>
</evidence>
<organism evidence="11 12">
    <name type="scientific">Congregibacter variabilis</name>
    <dbReference type="NCBI Taxonomy" id="3081200"/>
    <lineage>
        <taxon>Bacteria</taxon>
        <taxon>Pseudomonadati</taxon>
        <taxon>Pseudomonadota</taxon>
        <taxon>Gammaproteobacteria</taxon>
        <taxon>Cellvibrionales</taxon>
        <taxon>Halieaceae</taxon>
        <taxon>Congregibacter</taxon>
    </lineage>
</organism>
<keyword evidence="4" id="KW-0249">Electron transport</keyword>
<accession>A0ABZ0HYI4</accession>
<comment type="cofactor">
    <cofactor evidence="7">
        <name>[2Fe-2S] cluster</name>
        <dbReference type="ChEBI" id="CHEBI:190135"/>
    </cofactor>
</comment>
<proteinExistence type="inferred from homology"/>
<keyword evidence="2" id="KW-0001">2Fe-2S</keyword>
<evidence type="ECO:0000256" key="6">
    <source>
        <dbReference type="ARBA" id="ARBA00023014"/>
    </source>
</evidence>
<keyword evidence="3" id="KW-0479">Metal-binding</keyword>
<evidence type="ECO:0000313" key="12">
    <source>
        <dbReference type="Proteomes" id="UP001626537"/>
    </source>
</evidence>
<name>A0ABZ0HYI4_9GAMM</name>
<dbReference type="Proteomes" id="UP001626537">
    <property type="component" value="Chromosome"/>
</dbReference>
<protein>
    <recommendedName>
        <fullName evidence="8">Bacterioferritin-associated ferredoxin</fullName>
    </recommendedName>
</protein>
<dbReference type="RefSeq" id="WP_407346557.1">
    <property type="nucleotide sequence ID" value="NZ_CP136864.1"/>
</dbReference>
<dbReference type="PANTHER" id="PTHR37424:SF1">
    <property type="entry name" value="BACTERIOFERRITIN-ASSOCIATED FERREDOXIN"/>
    <property type="match status" value="1"/>
</dbReference>
<feature type="domain" description="BFD-like [2Fe-2S]-binding" evidence="10">
    <location>
        <begin position="2"/>
        <end position="49"/>
    </location>
</feature>
<keyword evidence="1" id="KW-0813">Transport</keyword>
<evidence type="ECO:0000313" key="11">
    <source>
        <dbReference type="EMBL" id="WOJ91991.1"/>
    </source>
</evidence>
<keyword evidence="12" id="KW-1185">Reference proteome</keyword>
<dbReference type="PANTHER" id="PTHR37424">
    <property type="entry name" value="BACTERIOFERRITIN-ASSOCIATED FERREDOXIN"/>
    <property type="match status" value="1"/>
</dbReference>
<dbReference type="Gene3D" id="1.10.10.1100">
    <property type="entry name" value="BFD-like [2Fe-2S]-binding domain"/>
    <property type="match status" value="1"/>
</dbReference>
<dbReference type="Pfam" id="PF04324">
    <property type="entry name" value="Fer2_BFD"/>
    <property type="match status" value="1"/>
</dbReference>
<comment type="similarity">
    <text evidence="9">Belongs to the Bfd family.</text>
</comment>
<evidence type="ECO:0000256" key="5">
    <source>
        <dbReference type="ARBA" id="ARBA00023004"/>
    </source>
</evidence>
<dbReference type="CDD" id="cd19945">
    <property type="entry name" value="Fer2_BFD"/>
    <property type="match status" value="1"/>
</dbReference>
<evidence type="ECO:0000256" key="9">
    <source>
        <dbReference type="ARBA" id="ARBA00046332"/>
    </source>
</evidence>
<keyword evidence="6" id="KW-0411">Iron-sulfur</keyword>
<evidence type="ECO:0000256" key="2">
    <source>
        <dbReference type="ARBA" id="ARBA00022714"/>
    </source>
</evidence>
<dbReference type="InterPro" id="IPR007419">
    <property type="entry name" value="BFD-like_2Fe2S-bd_dom"/>
</dbReference>
<dbReference type="EMBL" id="CP136864">
    <property type="protein sequence ID" value="WOJ91991.1"/>
    <property type="molecule type" value="Genomic_DNA"/>
</dbReference>
<evidence type="ECO:0000256" key="3">
    <source>
        <dbReference type="ARBA" id="ARBA00022723"/>
    </source>
</evidence>
<keyword evidence="5" id="KW-0408">Iron</keyword>
<dbReference type="InterPro" id="IPR052371">
    <property type="entry name" value="BFD-associated_ferredoxin"/>
</dbReference>
<evidence type="ECO:0000256" key="1">
    <source>
        <dbReference type="ARBA" id="ARBA00022448"/>
    </source>
</evidence>
<evidence type="ECO:0000259" key="10">
    <source>
        <dbReference type="Pfam" id="PF04324"/>
    </source>
</evidence>
<evidence type="ECO:0000256" key="4">
    <source>
        <dbReference type="ARBA" id="ARBA00022982"/>
    </source>
</evidence>
<reference evidence="11 12" key="1">
    <citation type="submission" date="2023-10" db="EMBL/GenBank/DDBJ databases">
        <title>Two novel species belonging to the OM43/NOR5 clade.</title>
        <authorList>
            <person name="Park M."/>
        </authorList>
    </citation>
    <scope>NUCLEOTIDE SEQUENCE [LARGE SCALE GENOMIC DNA]</scope>
    <source>
        <strain evidence="11 12">IMCC43200</strain>
    </source>
</reference>
<gene>
    <name evidence="11" type="ORF">R0135_09345</name>
</gene>
<evidence type="ECO:0000256" key="8">
    <source>
        <dbReference type="ARBA" id="ARBA00039386"/>
    </source>
</evidence>
<dbReference type="InterPro" id="IPR041854">
    <property type="entry name" value="BFD-like_2Fe2S-bd_dom_sf"/>
</dbReference>